<reference evidence="2" key="1">
    <citation type="submission" date="2022-11" db="UniProtKB">
        <authorList>
            <consortium name="WormBaseParasite"/>
        </authorList>
    </citation>
    <scope>IDENTIFICATION</scope>
</reference>
<evidence type="ECO:0000313" key="2">
    <source>
        <dbReference type="WBParaSite" id="ACRNAN_scaffold5828.g18582.t1"/>
    </source>
</evidence>
<dbReference type="Pfam" id="PF13920">
    <property type="entry name" value="zf-C3HC4_3"/>
    <property type="match status" value="1"/>
</dbReference>
<dbReference type="AlphaFoldDB" id="A0A914E576"/>
<proteinExistence type="predicted"/>
<keyword evidence="1" id="KW-1185">Reference proteome</keyword>
<accession>A0A914E576</accession>
<dbReference type="InterPro" id="IPR013083">
    <property type="entry name" value="Znf_RING/FYVE/PHD"/>
</dbReference>
<name>A0A914E576_9BILA</name>
<dbReference type="WBParaSite" id="ACRNAN_scaffold5828.g18582.t1">
    <property type="protein sequence ID" value="ACRNAN_scaffold5828.g18582.t1"/>
    <property type="gene ID" value="ACRNAN_scaffold5828.g18582"/>
</dbReference>
<organism evidence="1 2">
    <name type="scientific">Acrobeloides nanus</name>
    <dbReference type="NCBI Taxonomy" id="290746"/>
    <lineage>
        <taxon>Eukaryota</taxon>
        <taxon>Metazoa</taxon>
        <taxon>Ecdysozoa</taxon>
        <taxon>Nematoda</taxon>
        <taxon>Chromadorea</taxon>
        <taxon>Rhabditida</taxon>
        <taxon>Tylenchina</taxon>
        <taxon>Cephalobomorpha</taxon>
        <taxon>Cephaloboidea</taxon>
        <taxon>Cephalobidae</taxon>
        <taxon>Acrobeloides</taxon>
    </lineage>
</organism>
<dbReference type="Gene3D" id="3.30.40.10">
    <property type="entry name" value="Zinc/RING finger domain, C3HC4 (zinc finger)"/>
    <property type="match status" value="1"/>
</dbReference>
<dbReference type="Proteomes" id="UP000887540">
    <property type="component" value="Unplaced"/>
</dbReference>
<protein>
    <submittedName>
        <fullName evidence="2">Uncharacterized protein</fullName>
    </submittedName>
</protein>
<sequence length="159" mass="18215">MQTEAVVFVHLAFLNSNKEEEYKRMMGIGVPIPCSIWHVAESSILHVRQEPTQFAIHAVHVFNDITREFEPFEASFEDLRIYPSVKVRIEVNPSLRGSISLYKKDYDRRFPDGRLELAEPENLNPRQEENLCTICCDNPPDAVIVPCGHMGLFTVVSKL</sequence>
<evidence type="ECO:0000313" key="1">
    <source>
        <dbReference type="Proteomes" id="UP000887540"/>
    </source>
</evidence>